<reference evidence="2 3" key="1">
    <citation type="submission" date="2017-08" db="EMBL/GenBank/DDBJ databases">
        <title>Infants hospitalized years apart are colonized by the same room-sourced microbial strains.</title>
        <authorList>
            <person name="Brooks B."/>
            <person name="Olm M.R."/>
            <person name="Firek B.A."/>
            <person name="Baker R."/>
            <person name="Thomas B.C."/>
            <person name="Morowitz M.J."/>
            <person name="Banfield J.F."/>
        </authorList>
    </citation>
    <scope>NUCLEOTIDE SEQUENCE [LARGE SCALE GENOMIC DNA]</scope>
    <source>
        <strain evidence="2">S2_003_000_R2_14</strain>
    </source>
</reference>
<dbReference type="Proteomes" id="UP000249061">
    <property type="component" value="Unassembled WGS sequence"/>
</dbReference>
<evidence type="ECO:0000313" key="3">
    <source>
        <dbReference type="Proteomes" id="UP000249061"/>
    </source>
</evidence>
<organism evidence="2 3">
    <name type="scientific">Archangium gephyra</name>
    <dbReference type="NCBI Taxonomy" id="48"/>
    <lineage>
        <taxon>Bacteria</taxon>
        <taxon>Pseudomonadati</taxon>
        <taxon>Myxococcota</taxon>
        <taxon>Myxococcia</taxon>
        <taxon>Myxococcales</taxon>
        <taxon>Cystobacterineae</taxon>
        <taxon>Archangiaceae</taxon>
        <taxon>Archangium</taxon>
    </lineage>
</organism>
<dbReference type="AlphaFoldDB" id="A0A2W5SEV6"/>
<evidence type="ECO:0000259" key="1">
    <source>
        <dbReference type="Pfam" id="PF04717"/>
    </source>
</evidence>
<dbReference type="InterPro" id="IPR013046">
    <property type="entry name" value="GpV/Gp45"/>
</dbReference>
<dbReference type="Gene3D" id="2.40.50.230">
    <property type="entry name" value="Gp5 N-terminal domain"/>
    <property type="match status" value="1"/>
</dbReference>
<gene>
    <name evidence="2" type="ORF">DI536_37555</name>
</gene>
<comment type="caution">
    <text evidence="2">The sequence shown here is derived from an EMBL/GenBank/DDBJ whole genome shotgun (WGS) entry which is preliminary data.</text>
</comment>
<dbReference type="EMBL" id="QFQP01000265">
    <property type="protein sequence ID" value="PZR01689.1"/>
    <property type="molecule type" value="Genomic_DNA"/>
</dbReference>
<accession>A0A2W5SEV6</accession>
<feature type="domain" description="Gp5/Type VI secretion system Vgr protein OB-fold" evidence="1">
    <location>
        <begin position="24"/>
        <end position="92"/>
    </location>
</feature>
<dbReference type="NCBIfam" id="TIGR01644">
    <property type="entry name" value="phage_P2_V"/>
    <property type="match status" value="1"/>
</dbReference>
<dbReference type="InterPro" id="IPR006531">
    <property type="entry name" value="Gp5/Vgr_OB"/>
</dbReference>
<dbReference type="Gene3D" id="6.20.150.10">
    <property type="match status" value="1"/>
</dbReference>
<protein>
    <submittedName>
        <fullName evidence="2">Phage baseplate assembly protein V</fullName>
    </submittedName>
</protein>
<name>A0A2W5SEV6_9BACT</name>
<dbReference type="InterPro" id="IPR037026">
    <property type="entry name" value="Vgr_OB-fold_dom_sf"/>
</dbReference>
<sequence length="249" mass="26418">MPGPSDAPEQFDDLKRQVANILRVGTIAAVDHARMPPLVRVQLTDSATTDWRPYFELRAGDTGTWNPPTVGECVMLLSPNGLTEGGFALAGLPTTSRPTPSSDRNKTVTKYPDGAVFEYDHEAHALKITLPAGGTADVDVPDSIKVTCKTADVTASESAMVHSEHITLDAPMTTVTGMLTVMGLLTFMQGMMGFGTGVGPGSKVQIDVDVEFINGHGIATDGGDVVAGPVSLRHHLHWDDEDQTGEPVQ</sequence>
<proteinExistence type="predicted"/>
<evidence type="ECO:0000313" key="2">
    <source>
        <dbReference type="EMBL" id="PZR01689.1"/>
    </source>
</evidence>
<dbReference type="Pfam" id="PF04717">
    <property type="entry name" value="Phage_base_V"/>
    <property type="match status" value="1"/>
</dbReference>